<proteinExistence type="predicted"/>
<dbReference type="GO" id="GO:0042884">
    <property type="term" value="P:microcin transport"/>
    <property type="evidence" value="ECO:0007669"/>
    <property type="project" value="TreeGrafter"/>
</dbReference>
<dbReference type="Proteomes" id="UP000231409">
    <property type="component" value="Unassembled WGS sequence"/>
</dbReference>
<dbReference type="InterPro" id="IPR030678">
    <property type="entry name" value="Peptide/Ni-bd"/>
</dbReference>
<feature type="signal peptide" evidence="4">
    <location>
        <begin position="1"/>
        <end position="32"/>
    </location>
</feature>
<keyword evidence="7" id="KW-1185">Reference proteome</keyword>
<evidence type="ECO:0000256" key="4">
    <source>
        <dbReference type="SAM" id="SignalP"/>
    </source>
</evidence>
<dbReference type="GO" id="GO:1904680">
    <property type="term" value="F:peptide transmembrane transporter activity"/>
    <property type="evidence" value="ECO:0007669"/>
    <property type="project" value="TreeGrafter"/>
</dbReference>
<dbReference type="PIRSF" id="PIRSF002741">
    <property type="entry name" value="MppA"/>
    <property type="match status" value="1"/>
</dbReference>
<evidence type="ECO:0000259" key="5">
    <source>
        <dbReference type="Pfam" id="PF00496"/>
    </source>
</evidence>
<dbReference type="GO" id="GO:0015031">
    <property type="term" value="P:protein transport"/>
    <property type="evidence" value="ECO:0007669"/>
    <property type="project" value="UniProtKB-KW"/>
</dbReference>
<dbReference type="GO" id="GO:0015833">
    <property type="term" value="P:peptide transport"/>
    <property type="evidence" value="ECO:0007669"/>
    <property type="project" value="UniProtKB-KW"/>
</dbReference>
<dbReference type="Gene3D" id="3.40.190.10">
    <property type="entry name" value="Periplasmic binding protein-like II"/>
    <property type="match status" value="1"/>
</dbReference>
<name>A0A2G1UNS0_9GAMM</name>
<keyword evidence="3" id="KW-0813">Transport</keyword>
<evidence type="ECO:0000313" key="7">
    <source>
        <dbReference type="Proteomes" id="UP000231409"/>
    </source>
</evidence>
<dbReference type="PANTHER" id="PTHR30290:SF64">
    <property type="entry name" value="ABC TRANSPORTER PERIPLASMIC BINDING PROTEIN"/>
    <property type="match status" value="1"/>
</dbReference>
<keyword evidence="1 4" id="KW-0732">Signal</keyword>
<feature type="domain" description="Solute-binding protein family 5" evidence="5">
    <location>
        <begin position="113"/>
        <end position="517"/>
    </location>
</feature>
<comment type="caution">
    <text evidence="6">The sequence shown here is derived from an EMBL/GenBank/DDBJ whole genome shotgun (WGS) entry which is preliminary data.</text>
</comment>
<dbReference type="SUPFAM" id="SSF53850">
    <property type="entry name" value="Periplasmic binding protein-like II"/>
    <property type="match status" value="1"/>
</dbReference>
<evidence type="ECO:0000256" key="2">
    <source>
        <dbReference type="ARBA" id="ARBA00022856"/>
    </source>
</evidence>
<dbReference type="FunFam" id="3.10.105.10:FF:000005">
    <property type="entry name" value="ABC transporter substrate-binding protein"/>
    <property type="match status" value="1"/>
</dbReference>
<gene>
    <name evidence="6" type="ORF">CLH61_03290</name>
</gene>
<keyword evidence="2" id="KW-0571">Peptide transport</keyword>
<dbReference type="EMBL" id="NTFH01000004">
    <property type="protein sequence ID" value="PHQ16128.1"/>
    <property type="molecule type" value="Genomic_DNA"/>
</dbReference>
<dbReference type="GO" id="GO:0030288">
    <property type="term" value="C:outer membrane-bounded periplasmic space"/>
    <property type="evidence" value="ECO:0007669"/>
    <property type="project" value="TreeGrafter"/>
</dbReference>
<dbReference type="Gene3D" id="3.10.105.10">
    <property type="entry name" value="Dipeptide-binding Protein, Domain 3"/>
    <property type="match status" value="1"/>
</dbReference>
<feature type="chain" id="PRO_5013625850" description="Solute-binding protein family 5 domain-containing protein" evidence="4">
    <location>
        <begin position="33"/>
        <end position="605"/>
    </location>
</feature>
<reference evidence="6 7" key="1">
    <citation type="submission" date="2017-09" db="EMBL/GenBank/DDBJ databases">
        <title>The draft genome sequences of Marinobacter sp. PWS21.</title>
        <authorList>
            <person name="Cao J."/>
        </authorList>
    </citation>
    <scope>NUCLEOTIDE SEQUENCE [LARGE SCALE GENOMIC DNA]</scope>
    <source>
        <strain evidence="6 7">PWS21</strain>
    </source>
</reference>
<dbReference type="InterPro" id="IPR000914">
    <property type="entry name" value="SBP_5_dom"/>
</dbReference>
<dbReference type="PANTHER" id="PTHR30290">
    <property type="entry name" value="PERIPLASMIC BINDING COMPONENT OF ABC TRANSPORTER"/>
    <property type="match status" value="1"/>
</dbReference>
<sequence>MVTIRTSTTRKSLFAFLTLLTAMLSAISHSQAAEPRHGIAMHGEPAYPPGFSHFDYVNPEAPKGGMLRLAVVANGYDSFNPFVIRGVAAAGVSSYLYDTLTVSSDDEPFSAYGLIAESIETPEDRSYVVFNLRKEARFQDGEPITAEDVRFSFELLTTKGHPFYRSYYADVSKVTVENPQRVRFDFGDTNNRELPLILGQLPILPAHYWAERDFAESGLTPPVGSGPYRIGSFDAGRSVTFQRVEDYWARDLPVRQGRFNFDRVRFDYYSDDTVALEAFKAGNYDFRVESSAKNWATAYTGDRVDSGAIVKEEVEHHRPAGMQAFVFNTRRGQFQDPRVRQALAYAFDFEWANQNLFYGQYSRTDSYFENSDLAATGLPGEGELAILEPFRNQLPEAVFSEPYTPPSTATATMRDNLRTALTLLRDAGYEIRDRKLVNKATGQPLTFEVLLHQKNFERIVLPLKNNLAKLGIEVGVRLVDTNQYIQRVRDFDYDVITQVLPQSDSPGNEQRDYWHSSNASITGSRNYMGVDDPVVDQLVDLVIQAPDRDALVQRVRALDRVLLHGHYVIPQWHLGRDRIAYWSHLERPAVTPKNGVDYDNWWLQP</sequence>
<dbReference type="CDD" id="cd08497">
    <property type="entry name" value="MbnE-like"/>
    <property type="match status" value="1"/>
</dbReference>
<evidence type="ECO:0000256" key="3">
    <source>
        <dbReference type="ARBA" id="ARBA00022927"/>
    </source>
</evidence>
<organism evidence="6 7">
    <name type="scientific">Marinobacter profundi</name>
    <dbReference type="NCBI Taxonomy" id="2666256"/>
    <lineage>
        <taxon>Bacteria</taxon>
        <taxon>Pseudomonadati</taxon>
        <taxon>Pseudomonadota</taxon>
        <taxon>Gammaproteobacteria</taxon>
        <taxon>Pseudomonadales</taxon>
        <taxon>Marinobacteraceae</taxon>
        <taxon>Marinobacter</taxon>
    </lineage>
</organism>
<keyword evidence="3" id="KW-0653">Protein transport</keyword>
<dbReference type="Pfam" id="PF00496">
    <property type="entry name" value="SBP_bac_5"/>
    <property type="match status" value="1"/>
</dbReference>
<evidence type="ECO:0000256" key="1">
    <source>
        <dbReference type="ARBA" id="ARBA00022729"/>
    </source>
</evidence>
<protein>
    <recommendedName>
        <fullName evidence="5">Solute-binding protein family 5 domain-containing protein</fullName>
    </recommendedName>
</protein>
<dbReference type="GO" id="GO:0043190">
    <property type="term" value="C:ATP-binding cassette (ABC) transporter complex"/>
    <property type="evidence" value="ECO:0007669"/>
    <property type="project" value="InterPro"/>
</dbReference>
<dbReference type="InterPro" id="IPR039424">
    <property type="entry name" value="SBP_5"/>
</dbReference>
<accession>A0A2G1UNS0</accession>
<evidence type="ECO:0000313" key="6">
    <source>
        <dbReference type="EMBL" id="PHQ16128.1"/>
    </source>
</evidence>
<dbReference type="AlphaFoldDB" id="A0A2G1UNS0"/>